<organism evidence="1 2">
    <name type="scientific">Bifidobacterium bombi DSM 19703</name>
    <dbReference type="NCBI Taxonomy" id="1341695"/>
    <lineage>
        <taxon>Bacteria</taxon>
        <taxon>Bacillati</taxon>
        <taxon>Actinomycetota</taxon>
        <taxon>Actinomycetes</taxon>
        <taxon>Bifidobacteriales</taxon>
        <taxon>Bifidobacteriaceae</taxon>
        <taxon>Bifidobacterium</taxon>
    </lineage>
</organism>
<proteinExistence type="predicted"/>
<dbReference type="Proteomes" id="UP000028730">
    <property type="component" value="Unassembled WGS sequence"/>
</dbReference>
<dbReference type="RefSeq" id="WP_044087908.1">
    <property type="nucleotide sequence ID" value="NZ_ATLK01000001.1"/>
</dbReference>
<sequence>MIFIKVVPQKKSDFIIDGQQIDWVGVPFSYNSAIPEDRAEFVQHNRGIWRIGERAKDERYIAFTFESKVICVAEISDIRPSEQYPERSYFVCTPLGPGSPVYDKWIGKDQPFAVRSRNPISYWHDYEIDGTSGWSWRNDDEILDLIDGIAKRENTRENLIAFLKRTDNQQ</sequence>
<gene>
    <name evidence="1" type="ORF">BBOMB_0091</name>
</gene>
<evidence type="ECO:0000313" key="1">
    <source>
        <dbReference type="EMBL" id="KFF30780.1"/>
    </source>
</evidence>
<dbReference type="AlphaFoldDB" id="A0A080N3S5"/>
<dbReference type="OrthoDB" id="4140166at2"/>
<dbReference type="EMBL" id="ATLK01000001">
    <property type="protein sequence ID" value="KFF30780.1"/>
    <property type="molecule type" value="Genomic_DNA"/>
</dbReference>
<accession>A0A080N3S5</accession>
<protein>
    <submittedName>
        <fullName evidence="1">Uncharacterized protein</fullName>
    </submittedName>
</protein>
<keyword evidence="2" id="KW-1185">Reference proteome</keyword>
<evidence type="ECO:0000313" key="2">
    <source>
        <dbReference type="Proteomes" id="UP000028730"/>
    </source>
</evidence>
<name>A0A080N3S5_9BIFI</name>
<comment type="caution">
    <text evidence="1">The sequence shown here is derived from an EMBL/GenBank/DDBJ whole genome shotgun (WGS) entry which is preliminary data.</text>
</comment>
<reference evidence="1 2" key="1">
    <citation type="journal article" date="2014" name="Appl. Environ. Microbiol.">
        <title>Genomic encyclopedia of type strains of the genus Bifidobacterium.</title>
        <authorList>
            <person name="Milani C."/>
            <person name="Lugli G.A."/>
            <person name="Duranti S."/>
            <person name="Turroni F."/>
            <person name="Bottacini F."/>
            <person name="Mangifesta M."/>
            <person name="Sanchez B."/>
            <person name="Viappiani A."/>
            <person name="Mancabelli L."/>
            <person name="Taminiau B."/>
            <person name="Delcenserie V."/>
            <person name="Barrangou R."/>
            <person name="Margolles A."/>
            <person name="van Sinderen D."/>
            <person name="Ventura M."/>
        </authorList>
    </citation>
    <scope>NUCLEOTIDE SEQUENCE [LARGE SCALE GENOMIC DNA]</scope>
    <source>
        <strain evidence="1 2">DSM 19703</strain>
    </source>
</reference>